<dbReference type="Gene3D" id="3.50.50.60">
    <property type="entry name" value="FAD/NAD(P)-binding domain"/>
    <property type="match status" value="1"/>
</dbReference>
<accession>A0A062V9A6</accession>
<comment type="cofactor">
    <cofactor evidence="1">
        <name>FAD</name>
        <dbReference type="ChEBI" id="CHEBI:57692"/>
    </cofactor>
</comment>
<dbReference type="Gene3D" id="3.40.30.120">
    <property type="match status" value="1"/>
</dbReference>
<reference evidence="5 6" key="1">
    <citation type="journal article" date="2013" name="Nature">
        <title>Anaerobic oxidation of methane coupled to nitrate reduction in a novel archaeal lineage.</title>
        <authorList>
            <person name="Haroon M.F."/>
            <person name="Hu S."/>
            <person name="Shi Y."/>
            <person name="Imelfort M."/>
            <person name="Keller J."/>
            <person name="Hugenholtz P."/>
            <person name="Yuan Z."/>
            <person name="Tyson G.W."/>
        </authorList>
    </citation>
    <scope>NUCLEOTIDE SEQUENCE [LARGE SCALE GENOMIC DNA]</scope>
    <source>
        <strain evidence="5 6">ANME-2d</strain>
    </source>
</reference>
<name>A0A062V9A6_9EURY</name>
<evidence type="ECO:0000256" key="2">
    <source>
        <dbReference type="ARBA" id="ARBA00022630"/>
    </source>
</evidence>
<evidence type="ECO:0000313" key="6">
    <source>
        <dbReference type="Proteomes" id="UP000027153"/>
    </source>
</evidence>
<proteinExistence type="predicted"/>
<dbReference type="PANTHER" id="PTHR43004:SF19">
    <property type="entry name" value="BINDING MONOOXYGENASE, PUTATIVE (JCVI)-RELATED"/>
    <property type="match status" value="1"/>
</dbReference>
<evidence type="ECO:0000313" key="5">
    <source>
        <dbReference type="EMBL" id="KCZ73128.1"/>
    </source>
</evidence>
<keyword evidence="3" id="KW-0274">FAD</keyword>
<dbReference type="Proteomes" id="UP000027153">
    <property type="component" value="Unassembled WGS sequence"/>
</dbReference>
<dbReference type="AlphaFoldDB" id="A0A062V9A6"/>
<dbReference type="GO" id="GO:0071949">
    <property type="term" value="F:FAD binding"/>
    <property type="evidence" value="ECO:0007669"/>
    <property type="project" value="InterPro"/>
</dbReference>
<gene>
    <name evidence="5" type="ORF">ANME2D_00187</name>
</gene>
<keyword evidence="6" id="KW-1185">Reference proteome</keyword>
<dbReference type="PANTHER" id="PTHR43004">
    <property type="entry name" value="TRK SYSTEM POTASSIUM UPTAKE PROTEIN"/>
    <property type="match status" value="1"/>
</dbReference>
<organism evidence="5 6">
    <name type="scientific">Candidatus Methanoperedens nitratireducens</name>
    <dbReference type="NCBI Taxonomy" id="1392998"/>
    <lineage>
        <taxon>Archaea</taxon>
        <taxon>Methanobacteriati</taxon>
        <taxon>Methanobacteriota</taxon>
        <taxon>Stenosarchaea group</taxon>
        <taxon>Methanomicrobia</taxon>
        <taxon>Methanosarcinales</taxon>
        <taxon>ANME-2 cluster</taxon>
        <taxon>Candidatus Methanoperedentaceae</taxon>
        <taxon>Candidatus Methanoperedens</taxon>
    </lineage>
</organism>
<dbReference type="GO" id="GO:0016709">
    <property type="term" value="F:oxidoreductase activity, acting on paired donors, with incorporation or reduction of molecular oxygen, NAD(P)H as one donor, and incorporation of one atom of oxygen"/>
    <property type="evidence" value="ECO:0007669"/>
    <property type="project" value="UniProtKB-ARBA"/>
</dbReference>
<dbReference type="OrthoDB" id="251292at2157"/>
<keyword evidence="2" id="KW-0285">Flavoprotein</keyword>
<evidence type="ECO:0000256" key="1">
    <source>
        <dbReference type="ARBA" id="ARBA00001974"/>
    </source>
</evidence>
<dbReference type="PRINTS" id="PR00420">
    <property type="entry name" value="RNGMNOXGNASE"/>
</dbReference>
<dbReference type="InterPro" id="IPR002938">
    <property type="entry name" value="FAD-bd"/>
</dbReference>
<evidence type="ECO:0000256" key="3">
    <source>
        <dbReference type="ARBA" id="ARBA00022827"/>
    </source>
</evidence>
<evidence type="ECO:0000259" key="4">
    <source>
        <dbReference type="Pfam" id="PF01494"/>
    </source>
</evidence>
<dbReference type="InterPro" id="IPR050641">
    <property type="entry name" value="RIFMO-like"/>
</dbReference>
<protein>
    <submittedName>
        <fullName evidence="5">2-polyprenyl-6-methoxyphenol hydroxylase-like oxidoreductase</fullName>
    </submittedName>
</protein>
<dbReference type="EMBL" id="JMIY01000001">
    <property type="protein sequence ID" value="KCZ73128.1"/>
    <property type="molecule type" value="Genomic_DNA"/>
</dbReference>
<dbReference type="InterPro" id="IPR036188">
    <property type="entry name" value="FAD/NAD-bd_sf"/>
</dbReference>
<feature type="domain" description="FAD-binding" evidence="4">
    <location>
        <begin position="20"/>
        <end position="270"/>
    </location>
</feature>
<dbReference type="Pfam" id="PF01494">
    <property type="entry name" value="FAD_binding_3"/>
    <property type="match status" value="1"/>
</dbReference>
<sequence length="435" mass="48198">MTLHNAVPGRRPLLTIDFSELDAETDSPGILLLEQGYTEKLLLEAVQESGMCDVRFGAEVIELAPRADGARVTIQEGGKSRALDAEFVVGCDGASSFVRNALGLPFEGITYSIRPMLADVCVADERDALPWPRIRNTRSGLTFTLRLRRGLWRIVRLERGDPVKGDDVPEEELNDRVQEVLGPGPVKVVWASRFRIHRRSSPRFRVGRVLLAGDAAHVHSPIGGLGMNAGIQDAHNLAWKLAYALRGGDLERLLDSYDVERRAVVVETVSRYTDFNTRAVLQTPSVVREAVFFLWRLAFKIPRLRRMILRRATMIDLDYPASLLLDRRARSAGVRLPNPPLRSREGAEVRLYDLLPNGPVILNIGQDRDLPGNLPVEEVIRIGPGGYLDPTGSLSGLLGGQHGWILVRPDAHITWARDELEGIDVAVKHALGARV</sequence>
<dbReference type="Gene3D" id="3.30.70.2450">
    <property type="match status" value="1"/>
</dbReference>
<dbReference type="SUPFAM" id="SSF51905">
    <property type="entry name" value="FAD/NAD(P)-binding domain"/>
    <property type="match status" value="1"/>
</dbReference>
<comment type="caution">
    <text evidence="5">The sequence shown here is derived from an EMBL/GenBank/DDBJ whole genome shotgun (WGS) entry which is preliminary data.</text>
</comment>
<dbReference type="RefSeq" id="WP_052368495.1">
    <property type="nucleotide sequence ID" value="NZ_JMIY01000001.1"/>
</dbReference>